<dbReference type="AlphaFoldDB" id="A0A1A9F087"/>
<proteinExistence type="predicted"/>
<reference evidence="1 2" key="2">
    <citation type="journal article" date="2018" name="Int. J. Syst. Evol. Microbiol.">
        <title>Marinobacterium aestuarii sp. nov., a benzene-degrading marine bacterium isolated from estuary sediment.</title>
        <authorList>
            <person name="Bae S.S."/>
            <person name="Jung J."/>
            <person name="Chung D."/>
            <person name="Baek K."/>
        </authorList>
    </citation>
    <scope>NUCLEOTIDE SEQUENCE [LARGE SCALE GENOMIC DNA]</scope>
    <source>
        <strain evidence="1 2">ST58-10</strain>
    </source>
</reference>
<dbReference type="STRING" id="1821621.A8C75_12990"/>
<dbReference type="OrthoDB" id="5735634at2"/>
<evidence type="ECO:0000313" key="2">
    <source>
        <dbReference type="Proteomes" id="UP000078070"/>
    </source>
</evidence>
<reference evidence="2" key="1">
    <citation type="submission" date="2016-05" db="EMBL/GenBank/DDBJ databases">
        <authorList>
            <person name="Baek K."/>
            <person name="Yang S.-J."/>
        </authorList>
    </citation>
    <scope>NUCLEOTIDE SEQUENCE [LARGE SCALE GENOMIC DNA]</scope>
    <source>
        <strain evidence="2">ST58-10</strain>
    </source>
</reference>
<accession>A0A1A9F087</accession>
<protein>
    <submittedName>
        <fullName evidence="1">Uncharacterized protein</fullName>
    </submittedName>
</protein>
<sequence>MWTWGIIVLIMLSLIGSMMWAMPTPREKAQALVRSKARTLGLQVQMVRLAAPRATGEAEAEEYERAAYRHLRHGLSAAQRDRLQPWQLFRLESLANEGLPAGWSWKQGERMLSREQLDMLAEALSGLPEDVVALESTSLYVTAFWGERGGVEGVEKIQAVLRKIADQGF</sequence>
<name>A0A1A9F087_9GAMM</name>
<dbReference type="KEGG" id="mars:A8C75_12990"/>
<evidence type="ECO:0000313" key="1">
    <source>
        <dbReference type="EMBL" id="ANG63298.1"/>
    </source>
</evidence>
<organism evidence="1 2">
    <name type="scientific">Marinobacterium aestuarii</name>
    <dbReference type="NCBI Taxonomy" id="1821621"/>
    <lineage>
        <taxon>Bacteria</taxon>
        <taxon>Pseudomonadati</taxon>
        <taxon>Pseudomonadota</taxon>
        <taxon>Gammaproteobacteria</taxon>
        <taxon>Oceanospirillales</taxon>
        <taxon>Oceanospirillaceae</taxon>
        <taxon>Marinobacterium</taxon>
    </lineage>
</organism>
<dbReference type="RefSeq" id="WP_067383034.1">
    <property type="nucleotide sequence ID" value="NZ_CP015839.1"/>
</dbReference>
<dbReference type="EMBL" id="CP015839">
    <property type="protein sequence ID" value="ANG63298.1"/>
    <property type="molecule type" value="Genomic_DNA"/>
</dbReference>
<keyword evidence="2" id="KW-1185">Reference proteome</keyword>
<gene>
    <name evidence="1" type="ORF">A8C75_12990</name>
</gene>
<dbReference type="Proteomes" id="UP000078070">
    <property type="component" value="Chromosome"/>
</dbReference>